<evidence type="ECO:0000313" key="4">
    <source>
        <dbReference type="Proteomes" id="UP000239872"/>
    </source>
</evidence>
<dbReference type="AlphaFoldDB" id="A0A2S7SZ15"/>
<evidence type="ECO:0000256" key="2">
    <source>
        <dbReference type="SAM" id="SignalP"/>
    </source>
</evidence>
<keyword evidence="1" id="KW-1133">Transmembrane helix</keyword>
<proteinExistence type="predicted"/>
<dbReference type="EMBL" id="PPSL01000002">
    <property type="protein sequence ID" value="PQJ11851.1"/>
    <property type="molecule type" value="Genomic_DNA"/>
</dbReference>
<keyword evidence="1" id="KW-0472">Membrane</keyword>
<feature type="signal peptide" evidence="2">
    <location>
        <begin position="1"/>
        <end position="21"/>
    </location>
</feature>
<organism evidence="3 4">
    <name type="scientific">Flavipsychrobacter stenotrophus</name>
    <dbReference type="NCBI Taxonomy" id="2077091"/>
    <lineage>
        <taxon>Bacteria</taxon>
        <taxon>Pseudomonadati</taxon>
        <taxon>Bacteroidota</taxon>
        <taxon>Chitinophagia</taxon>
        <taxon>Chitinophagales</taxon>
        <taxon>Chitinophagaceae</taxon>
        <taxon>Flavipsychrobacter</taxon>
    </lineage>
</organism>
<evidence type="ECO:0000313" key="3">
    <source>
        <dbReference type="EMBL" id="PQJ11851.1"/>
    </source>
</evidence>
<gene>
    <name evidence="3" type="ORF">CJD36_008640</name>
</gene>
<name>A0A2S7SZ15_9BACT</name>
<feature type="transmembrane region" description="Helical" evidence="1">
    <location>
        <begin position="39"/>
        <end position="59"/>
    </location>
</feature>
<keyword evidence="4" id="KW-1185">Reference proteome</keyword>
<sequence>MAYRFKSIVSALLLVMLPAIALADSGPARENLSTQIMALSIFNGILFITSLISIIQFFLKDGHNRTPFHAFNIMFVILFYGIGLSFLIHHKEYFEGFEHLSDQNAIIKYFLDKDIISWIKLLIPVAFILNIIYVLKNARSYYLE</sequence>
<accession>A0A2S7SZ15</accession>
<feature type="transmembrane region" description="Helical" evidence="1">
    <location>
        <begin position="115"/>
        <end position="135"/>
    </location>
</feature>
<protein>
    <submittedName>
        <fullName evidence="3">Uncharacterized protein</fullName>
    </submittedName>
</protein>
<dbReference type="Proteomes" id="UP000239872">
    <property type="component" value="Unassembled WGS sequence"/>
</dbReference>
<evidence type="ECO:0000256" key="1">
    <source>
        <dbReference type="SAM" id="Phobius"/>
    </source>
</evidence>
<keyword evidence="2" id="KW-0732">Signal</keyword>
<keyword evidence="1" id="KW-0812">Transmembrane</keyword>
<feature type="transmembrane region" description="Helical" evidence="1">
    <location>
        <begin position="71"/>
        <end position="88"/>
    </location>
</feature>
<comment type="caution">
    <text evidence="3">The sequence shown here is derived from an EMBL/GenBank/DDBJ whole genome shotgun (WGS) entry which is preliminary data.</text>
</comment>
<dbReference type="RefSeq" id="WP_105038731.1">
    <property type="nucleotide sequence ID" value="NZ_PPSL01000002.1"/>
</dbReference>
<reference evidence="3 4" key="1">
    <citation type="submission" date="2018-01" db="EMBL/GenBank/DDBJ databases">
        <title>A novel member of the phylum Bacteroidetes isolated from glacier ice.</title>
        <authorList>
            <person name="Liu Q."/>
            <person name="Xin Y.-H."/>
        </authorList>
    </citation>
    <scope>NUCLEOTIDE SEQUENCE [LARGE SCALE GENOMIC DNA]</scope>
    <source>
        <strain evidence="3 4">RB1R16</strain>
    </source>
</reference>
<feature type="chain" id="PRO_5015628569" evidence="2">
    <location>
        <begin position="22"/>
        <end position="144"/>
    </location>
</feature>